<name>A0A6J5RA76_9CAUD</name>
<sequence>METHRVNEETEDGNYVIETLNPVKSEWQYVTTEFSISVAATVISNLQNATGQNCRVLSRRSNNMVLAVAP</sequence>
<dbReference type="EMBL" id="LR796916">
    <property type="protein sequence ID" value="CAB4175687.1"/>
    <property type="molecule type" value="Genomic_DNA"/>
</dbReference>
<dbReference type="EMBL" id="LR797195">
    <property type="protein sequence ID" value="CAB4193909.1"/>
    <property type="molecule type" value="Genomic_DNA"/>
</dbReference>
<proteinExistence type="predicted"/>
<evidence type="ECO:0000313" key="1">
    <source>
        <dbReference type="EMBL" id="CAB4175687.1"/>
    </source>
</evidence>
<evidence type="ECO:0000313" key="2">
    <source>
        <dbReference type="EMBL" id="CAB4193909.1"/>
    </source>
</evidence>
<reference evidence="2" key="1">
    <citation type="submission" date="2020-05" db="EMBL/GenBank/DDBJ databases">
        <authorList>
            <person name="Chiriac C."/>
            <person name="Salcher M."/>
            <person name="Ghai R."/>
            <person name="Kavagutti S V."/>
        </authorList>
    </citation>
    <scope>NUCLEOTIDE SEQUENCE</scope>
</reference>
<gene>
    <name evidence="2" type="ORF">UFOVP1247_280</name>
    <name evidence="1" type="ORF">UFOVP970_320</name>
</gene>
<accession>A0A6J5RA76</accession>
<protein>
    <submittedName>
        <fullName evidence="2">Uncharacterized protein</fullName>
    </submittedName>
</protein>
<organism evidence="2">
    <name type="scientific">uncultured Caudovirales phage</name>
    <dbReference type="NCBI Taxonomy" id="2100421"/>
    <lineage>
        <taxon>Viruses</taxon>
        <taxon>Duplodnaviria</taxon>
        <taxon>Heunggongvirae</taxon>
        <taxon>Uroviricota</taxon>
        <taxon>Caudoviricetes</taxon>
        <taxon>Peduoviridae</taxon>
        <taxon>Maltschvirus</taxon>
        <taxon>Maltschvirus maltsch</taxon>
    </lineage>
</organism>